<sequence length="342" mass="38274">MLNGKEYRDWISKHMTIGKDLLYLSEAECRALPLSDQEIFDLTERALVLYSEKKTDMPAKIALHPIRDTFYHAMPASIEEVSSVGIKWGSCYPENRQHFGTRQANALIIYNDYLSGVPLAVMDGLYITEIRTPCVAFASAKYMARSNTKTFGMIGCGIQGREHVRIVCNTFPDLEKIYVYDMFEAATDALIKDLQPQVPCEIVKAKSIEEVVKSSEVVATATIIPETPNPQIKDEWVSKGQTLLLSDCHSLVEDATVKRADKYTLDSIAQHELLAGYDYYPHGLPNVYGEIGEVCGGHKPGRESDQELIVCNNVGMAVEDMMLLRVLFDRALETKAGRILPL</sequence>
<dbReference type="InterPro" id="IPR023401">
    <property type="entry name" value="ODC_N"/>
</dbReference>
<dbReference type="PIRSF" id="PIRSF001439">
    <property type="entry name" value="CryM"/>
    <property type="match status" value="1"/>
</dbReference>
<dbReference type="Gene3D" id="3.30.1780.10">
    <property type="entry name" value="ornithine cyclodeaminase, domain 1"/>
    <property type="match status" value="1"/>
</dbReference>
<name>A0A9J6RBA5_9BACI</name>
<reference evidence="1" key="1">
    <citation type="submission" date="2022-11" db="EMBL/GenBank/DDBJ databases">
        <title>WGS of Natronobacillus azotifigens 24KS-1, an anaerobic diazotrophic haloalkaliphile from soda-rich habitats.</title>
        <authorList>
            <person name="Sorokin D.Y."/>
            <person name="Merkel A.Y."/>
        </authorList>
    </citation>
    <scope>NUCLEOTIDE SEQUENCE</scope>
    <source>
        <strain evidence="1">24KS-1</strain>
    </source>
</reference>
<protein>
    <submittedName>
        <fullName evidence="1">Ornithine cyclodeaminase family protein</fullName>
    </submittedName>
</protein>
<dbReference type="InterPro" id="IPR036291">
    <property type="entry name" value="NAD(P)-bd_dom_sf"/>
</dbReference>
<dbReference type="InterPro" id="IPR003462">
    <property type="entry name" value="ODC_Mu_crystall"/>
</dbReference>
<dbReference type="Gene3D" id="3.40.50.720">
    <property type="entry name" value="NAD(P)-binding Rossmann-like Domain"/>
    <property type="match status" value="1"/>
</dbReference>
<gene>
    <name evidence="1" type="ORF">OWO01_07030</name>
</gene>
<dbReference type="Proteomes" id="UP001084197">
    <property type="component" value="Unassembled WGS sequence"/>
</dbReference>
<dbReference type="AlphaFoldDB" id="A0A9J6RBA5"/>
<dbReference type="PANTHER" id="PTHR13812">
    <property type="entry name" value="KETIMINE REDUCTASE MU-CRYSTALLIN"/>
    <property type="match status" value="1"/>
</dbReference>
<organism evidence="1 2">
    <name type="scientific">Natronobacillus azotifigens</name>
    <dbReference type="NCBI Taxonomy" id="472978"/>
    <lineage>
        <taxon>Bacteria</taxon>
        <taxon>Bacillati</taxon>
        <taxon>Bacillota</taxon>
        <taxon>Bacilli</taxon>
        <taxon>Bacillales</taxon>
        <taxon>Bacillaceae</taxon>
        <taxon>Natronobacillus</taxon>
    </lineage>
</organism>
<accession>A0A9J6RBA5</accession>
<dbReference type="EMBL" id="JAPRAT010000010">
    <property type="protein sequence ID" value="MCZ0702962.1"/>
    <property type="molecule type" value="Genomic_DNA"/>
</dbReference>
<dbReference type="GO" id="GO:0005737">
    <property type="term" value="C:cytoplasm"/>
    <property type="evidence" value="ECO:0007669"/>
    <property type="project" value="TreeGrafter"/>
</dbReference>
<dbReference type="SUPFAM" id="SSF51735">
    <property type="entry name" value="NAD(P)-binding Rossmann-fold domains"/>
    <property type="match status" value="1"/>
</dbReference>
<dbReference type="Pfam" id="PF02423">
    <property type="entry name" value="OCD_Mu_crystall"/>
    <property type="match status" value="1"/>
</dbReference>
<comment type="caution">
    <text evidence="1">The sequence shown here is derived from an EMBL/GenBank/DDBJ whole genome shotgun (WGS) entry which is preliminary data.</text>
</comment>
<evidence type="ECO:0000313" key="1">
    <source>
        <dbReference type="EMBL" id="MCZ0702962.1"/>
    </source>
</evidence>
<keyword evidence="2" id="KW-1185">Reference proteome</keyword>
<proteinExistence type="predicted"/>
<dbReference type="PANTHER" id="PTHR13812:SF19">
    <property type="entry name" value="KETIMINE REDUCTASE MU-CRYSTALLIN"/>
    <property type="match status" value="1"/>
</dbReference>
<dbReference type="RefSeq" id="WP_268779730.1">
    <property type="nucleotide sequence ID" value="NZ_JAPRAT010000010.1"/>
</dbReference>
<evidence type="ECO:0000313" key="2">
    <source>
        <dbReference type="Proteomes" id="UP001084197"/>
    </source>
</evidence>